<reference evidence="2" key="1">
    <citation type="submission" date="2015-07" db="EMBL/GenBank/DDBJ databases">
        <title>Genome sequencing project for genomic taxonomy and phylogenomics of Bacillus-like bacteria.</title>
        <authorList>
            <person name="Liu B."/>
            <person name="Wang J."/>
            <person name="Zhu Y."/>
            <person name="Liu G."/>
            <person name="Chen Q."/>
            <person name="Chen Z."/>
            <person name="Lan J."/>
            <person name="Che J."/>
            <person name="Ge C."/>
            <person name="Shi H."/>
            <person name="Pan Z."/>
            <person name="Liu X."/>
        </authorList>
    </citation>
    <scope>NUCLEOTIDE SEQUENCE [LARGE SCALE GENOMIC DNA]</scope>
    <source>
        <strain evidence="2">FJAT-27997</strain>
    </source>
</reference>
<sequence length="100" mass="11279">MQVFLTLFLLICVAAVLIFSNKHWNEQISKHNQQVHLTSAEKDDNSVTSASASFLLQKIGQRKASLNLKEKNKLVSLIGFSSSERKAKPGRIGQKRSFHR</sequence>
<evidence type="ECO:0000313" key="1">
    <source>
        <dbReference type="EMBL" id="KMY51052.1"/>
    </source>
</evidence>
<dbReference type="AlphaFoldDB" id="A0A0K9GXT9"/>
<dbReference type="RefSeq" id="WP_049682404.1">
    <property type="nucleotide sequence ID" value="NZ_LFZW01000001.1"/>
</dbReference>
<protein>
    <submittedName>
        <fullName evidence="1">Uncharacterized protein</fullName>
    </submittedName>
</protein>
<gene>
    <name evidence="1" type="ORF">AC625_17210</name>
</gene>
<proteinExistence type="predicted"/>
<dbReference type="STRING" id="1679170.AC625_17210"/>
<dbReference type="EMBL" id="LFZW01000001">
    <property type="protein sequence ID" value="KMY51052.1"/>
    <property type="molecule type" value="Genomic_DNA"/>
</dbReference>
<name>A0A0K9GXT9_9BACI</name>
<accession>A0A0K9GXT9</accession>
<keyword evidence="2" id="KW-1185">Reference proteome</keyword>
<organism evidence="1 2">
    <name type="scientific">Peribacillus loiseleuriae</name>
    <dbReference type="NCBI Taxonomy" id="1679170"/>
    <lineage>
        <taxon>Bacteria</taxon>
        <taxon>Bacillati</taxon>
        <taxon>Bacillota</taxon>
        <taxon>Bacilli</taxon>
        <taxon>Bacillales</taxon>
        <taxon>Bacillaceae</taxon>
        <taxon>Peribacillus</taxon>
    </lineage>
</organism>
<dbReference type="Proteomes" id="UP000037146">
    <property type="component" value="Unassembled WGS sequence"/>
</dbReference>
<dbReference type="PATRIC" id="fig|1679170.3.peg.3914"/>
<evidence type="ECO:0000313" key="2">
    <source>
        <dbReference type="Proteomes" id="UP000037146"/>
    </source>
</evidence>
<comment type="caution">
    <text evidence="1">The sequence shown here is derived from an EMBL/GenBank/DDBJ whole genome shotgun (WGS) entry which is preliminary data.</text>
</comment>